<gene>
    <name evidence="1" type="ORF">Naga_101983g1</name>
</gene>
<sequence>MSCVWVYWNASSPSPLPPPPPPPPLLPSPRWVRDAAHACAAILLQAWKHGHAGRGFWADSGLAHTARADARPIPRVLGG</sequence>
<dbReference type="AlphaFoldDB" id="W7SYY8"/>
<dbReference type="Proteomes" id="UP000019335">
    <property type="component" value="Unassembled WGS sequence"/>
</dbReference>
<accession>W7SYY8</accession>
<organism evidence="1 2">
    <name type="scientific">Nannochloropsis gaditana</name>
    <dbReference type="NCBI Taxonomy" id="72520"/>
    <lineage>
        <taxon>Eukaryota</taxon>
        <taxon>Sar</taxon>
        <taxon>Stramenopiles</taxon>
        <taxon>Ochrophyta</taxon>
        <taxon>Eustigmatophyceae</taxon>
        <taxon>Eustigmatales</taxon>
        <taxon>Monodopsidaceae</taxon>
        <taxon>Nannochloropsis</taxon>
    </lineage>
</organism>
<evidence type="ECO:0000313" key="2">
    <source>
        <dbReference type="Proteomes" id="UP000019335"/>
    </source>
</evidence>
<protein>
    <submittedName>
        <fullName evidence="1">Uncharacterized protein</fullName>
    </submittedName>
</protein>
<evidence type="ECO:0000313" key="1">
    <source>
        <dbReference type="EMBL" id="EWM20065.1"/>
    </source>
</evidence>
<comment type="caution">
    <text evidence="1">The sequence shown here is derived from an EMBL/GenBank/DDBJ whole genome shotgun (WGS) entry which is preliminary data.</text>
</comment>
<reference evidence="1 2" key="1">
    <citation type="journal article" date="2014" name="Mol. Plant">
        <title>Chromosome Scale Genome Assembly and Transcriptome Profiling of Nannochloropsis gaditana in Nitrogen Depletion.</title>
        <authorList>
            <person name="Corteggiani Carpinelli E."/>
            <person name="Telatin A."/>
            <person name="Vitulo N."/>
            <person name="Forcato C."/>
            <person name="D'Angelo M."/>
            <person name="Schiavon R."/>
            <person name="Vezzi A."/>
            <person name="Giacometti G.M."/>
            <person name="Morosinotto T."/>
            <person name="Valle G."/>
        </authorList>
    </citation>
    <scope>NUCLEOTIDE SEQUENCE [LARGE SCALE GENOMIC DNA]</scope>
    <source>
        <strain evidence="1 2">B-31</strain>
    </source>
</reference>
<keyword evidence="2" id="KW-1185">Reference proteome</keyword>
<dbReference type="EMBL" id="AZIL01003402">
    <property type="protein sequence ID" value="EWM20065.1"/>
    <property type="molecule type" value="Genomic_DNA"/>
</dbReference>
<proteinExistence type="predicted"/>
<name>W7SYY8_9STRA</name>